<reference evidence="1 2" key="1">
    <citation type="submission" date="2020-08" db="EMBL/GenBank/DDBJ databases">
        <title>Complete genome and description of Campylobacter massiliensis Marseille-Q3452 sp. nov.</title>
        <authorList>
            <person name="Antezack A."/>
        </authorList>
    </citation>
    <scope>NUCLEOTIDE SEQUENCE [LARGE SCALE GENOMIC DNA]</scope>
    <source>
        <strain evidence="1 2">Marseille-Q3452</strain>
    </source>
</reference>
<name>A0A842J429_9BACT</name>
<gene>
    <name evidence="1" type="ORF">H7R39_02940</name>
</gene>
<protein>
    <submittedName>
        <fullName evidence="1">Uncharacterized protein</fullName>
    </submittedName>
</protein>
<dbReference type="AlphaFoldDB" id="A0A842J429"/>
<evidence type="ECO:0000313" key="1">
    <source>
        <dbReference type="EMBL" id="MBC2882238.1"/>
    </source>
</evidence>
<organism evidence="1 2">
    <name type="scientific">Campylobacter massiliensis</name>
    <dbReference type="NCBI Taxonomy" id="2762557"/>
    <lineage>
        <taxon>Bacteria</taxon>
        <taxon>Pseudomonadati</taxon>
        <taxon>Campylobacterota</taxon>
        <taxon>Epsilonproteobacteria</taxon>
        <taxon>Campylobacterales</taxon>
        <taxon>Campylobacteraceae</taxon>
        <taxon>Campylobacter</taxon>
    </lineage>
</organism>
<dbReference type="Proteomes" id="UP000552683">
    <property type="component" value="Unassembled WGS sequence"/>
</dbReference>
<dbReference type="PANTHER" id="PTHR40705">
    <property type="entry name" value="TRNA(ILE2) 2-AGMATINYLCYTIDINE SYNTHETASE TIAS"/>
    <property type="match status" value="1"/>
</dbReference>
<comment type="caution">
    <text evidence="1">The sequence shown here is derived from an EMBL/GenBank/DDBJ whole genome shotgun (WGS) entry which is preliminary data.</text>
</comment>
<evidence type="ECO:0000313" key="2">
    <source>
        <dbReference type="Proteomes" id="UP000552683"/>
    </source>
</evidence>
<dbReference type="RefSeq" id="WP_185897896.1">
    <property type="nucleotide sequence ID" value="NZ_JACLZK010000001.1"/>
</dbReference>
<accession>A0A842J429</accession>
<dbReference type="EMBL" id="JACLZK010000001">
    <property type="protein sequence ID" value="MBC2882238.1"/>
    <property type="molecule type" value="Genomic_DNA"/>
</dbReference>
<proteinExistence type="predicted"/>
<keyword evidence="2" id="KW-1185">Reference proteome</keyword>
<dbReference type="PANTHER" id="PTHR40705:SF2">
    <property type="entry name" value="DUF1743 DOMAIN-CONTAINING PROTEIN"/>
    <property type="match status" value="1"/>
</dbReference>
<dbReference type="Gene3D" id="3.30.70.2200">
    <property type="match status" value="1"/>
</dbReference>
<sequence length="242" mass="26755">MKFKFLLCIDDTDELGGDISTGLLAEEIAAFIGSFAPVSFVTRHQLLLDPRINYTSHNSCMCLEAMLDEAQKERALNFALDLLEHKCAPSAEPGIAAVFEKDLLSAQGLINFGKSAKEIFLKPRQAFETAREQNVFLKELKSSARGVIGALAGIGLRLSGNYGKIRGKFELEKSNLSVRELLDLNFIEAVADENFKPLFPDERVKLIGALKPVFLDFKATLLVKKEAGGGFRNLSVKELRNF</sequence>